<dbReference type="SMART" id="SM01321">
    <property type="entry name" value="Y1_Tnp"/>
    <property type="match status" value="1"/>
</dbReference>
<proteinExistence type="predicted"/>
<dbReference type="InterPro" id="IPR036515">
    <property type="entry name" value="Transposase_17_sf"/>
</dbReference>
<reference evidence="2 4" key="1">
    <citation type="journal article" date="2020" name="Microorganisms">
        <title>Reliable Identification of Environmental Pseudomonas Isolates Using the rpoD Gene.</title>
        <authorList>
            <consortium name="The Broad Institute Genome Sequencing Platform"/>
            <person name="Girard L."/>
            <person name="Lood C."/>
            <person name="Rokni-Zadeh H."/>
            <person name="van Noort V."/>
            <person name="Lavigne R."/>
            <person name="De Mot R."/>
        </authorList>
    </citation>
    <scope>NUCLEOTIDE SEQUENCE</scope>
    <source>
        <strain evidence="2 4">SWRI153</strain>
    </source>
</reference>
<dbReference type="GO" id="GO:0004803">
    <property type="term" value="F:transposase activity"/>
    <property type="evidence" value="ECO:0007669"/>
    <property type="project" value="InterPro"/>
</dbReference>
<dbReference type="InterPro" id="IPR052715">
    <property type="entry name" value="RAYT_transposase"/>
</dbReference>
<dbReference type="Pfam" id="PF01797">
    <property type="entry name" value="Y1_Tnp"/>
    <property type="match status" value="1"/>
</dbReference>
<dbReference type="EMBL" id="JABWQP010000011">
    <property type="protein sequence ID" value="MBC3343854.1"/>
    <property type="molecule type" value="Genomic_DNA"/>
</dbReference>
<evidence type="ECO:0000259" key="1">
    <source>
        <dbReference type="SMART" id="SM01321"/>
    </source>
</evidence>
<dbReference type="NCBIfam" id="NF047646">
    <property type="entry name" value="REP_Tyr_transpos"/>
    <property type="match status" value="1"/>
</dbReference>
<dbReference type="GO" id="GO:0006313">
    <property type="term" value="P:DNA transposition"/>
    <property type="evidence" value="ECO:0007669"/>
    <property type="project" value="InterPro"/>
</dbReference>
<feature type="domain" description="Transposase IS200-like" evidence="1">
    <location>
        <begin position="17"/>
        <end position="131"/>
    </location>
</feature>
<dbReference type="PANTHER" id="PTHR36966:SF1">
    <property type="entry name" value="REP-ASSOCIATED TYROSINE TRANSPOSASE"/>
    <property type="match status" value="1"/>
</dbReference>
<protein>
    <submittedName>
        <fullName evidence="2">Transposase</fullName>
    </submittedName>
</protein>
<dbReference type="AlphaFoldDB" id="A0A923JGT9"/>
<dbReference type="InterPro" id="IPR002686">
    <property type="entry name" value="Transposase_17"/>
</dbReference>
<dbReference type="PANTHER" id="PTHR36966">
    <property type="entry name" value="REP-ASSOCIATED TYROSINE TRANSPOSASE"/>
    <property type="match status" value="1"/>
</dbReference>
<dbReference type="EMBL" id="JABWQP020000011">
    <property type="protein sequence ID" value="MBV4487852.1"/>
    <property type="molecule type" value="Genomic_DNA"/>
</dbReference>
<comment type="caution">
    <text evidence="2">The sequence shown here is derived from an EMBL/GenBank/DDBJ whole genome shotgun (WGS) entry which is preliminary data.</text>
</comment>
<accession>A0A923JGT9</accession>
<reference evidence="2" key="2">
    <citation type="submission" date="2020-07" db="EMBL/GenBank/DDBJ databases">
        <authorList>
            <person name="Lood C."/>
            <person name="Girard L."/>
        </authorList>
    </citation>
    <scope>NUCLEOTIDE SEQUENCE</scope>
    <source>
        <strain evidence="2">SWRI153</strain>
    </source>
</reference>
<dbReference type="Gene3D" id="3.30.70.1290">
    <property type="entry name" value="Transposase IS200-like"/>
    <property type="match status" value="1"/>
</dbReference>
<name>A0A923JGT9_9PSED</name>
<evidence type="ECO:0000313" key="4">
    <source>
        <dbReference type="Proteomes" id="UP000648816"/>
    </source>
</evidence>
<sequence>MPAAANVCRLRKGRYSEKGRIYLLTAVVNRRERVFNNWHDGRLVVNELRRCSEAGLVASLAYVVMPDHLHWLVELQEGSLADLMCRVKSRSCQAYNQKHGRQGQLWQRGYYDRALRRDEDLKDAALYVVKNPVRAGLVERTGDYPLWDATWL</sequence>
<gene>
    <name evidence="3" type="ORF">HU727_019900</name>
    <name evidence="2" type="ORF">HU727_19625</name>
</gene>
<dbReference type="Proteomes" id="UP000648816">
    <property type="component" value="Unassembled WGS sequence"/>
</dbReference>
<dbReference type="GO" id="GO:0043565">
    <property type="term" value="F:sequence-specific DNA binding"/>
    <property type="evidence" value="ECO:0007669"/>
    <property type="project" value="TreeGrafter"/>
</dbReference>
<reference evidence="3" key="3">
    <citation type="submission" date="2021-06" db="EMBL/GenBank/DDBJ databases">
        <title>Updating the genus Pseudomonas: Description of 43 new species and partition of the Pseudomonas putida group.</title>
        <authorList>
            <person name="Girard L."/>
            <person name="Lood C."/>
            <person name="Vandamme P."/>
            <person name="Rokni-Zadeh H."/>
            <person name="Van Noort V."/>
            <person name="Hofte M."/>
            <person name="Lavigne R."/>
            <person name="De Mot R."/>
        </authorList>
    </citation>
    <scope>NUCLEOTIDE SEQUENCE</scope>
    <source>
        <strain evidence="3">SWRI153</strain>
    </source>
</reference>
<evidence type="ECO:0000313" key="2">
    <source>
        <dbReference type="EMBL" id="MBC3343854.1"/>
    </source>
</evidence>
<dbReference type="RefSeq" id="WP_186533426.1">
    <property type="nucleotide sequence ID" value="NZ_JABWQP020000011.1"/>
</dbReference>
<keyword evidence="4" id="KW-1185">Reference proteome</keyword>
<dbReference type="SUPFAM" id="SSF143422">
    <property type="entry name" value="Transposase IS200-like"/>
    <property type="match status" value="1"/>
</dbReference>
<organism evidence="2">
    <name type="scientific">Pseudomonas khorasanensis</name>
    <dbReference type="NCBI Taxonomy" id="2745508"/>
    <lineage>
        <taxon>Bacteria</taxon>
        <taxon>Pseudomonadati</taxon>
        <taxon>Pseudomonadota</taxon>
        <taxon>Gammaproteobacteria</taxon>
        <taxon>Pseudomonadales</taxon>
        <taxon>Pseudomonadaceae</taxon>
        <taxon>Pseudomonas</taxon>
    </lineage>
</organism>
<evidence type="ECO:0000313" key="3">
    <source>
        <dbReference type="EMBL" id="MBV4487852.1"/>
    </source>
</evidence>